<evidence type="ECO:0000256" key="1">
    <source>
        <dbReference type="SAM" id="MobiDB-lite"/>
    </source>
</evidence>
<dbReference type="Proteomes" id="UP000308671">
    <property type="component" value="Unassembled WGS sequence"/>
</dbReference>
<feature type="compositionally biased region" description="Basic and acidic residues" evidence="1">
    <location>
        <begin position="89"/>
        <end position="119"/>
    </location>
</feature>
<feature type="region of interest" description="Disordered" evidence="1">
    <location>
        <begin position="89"/>
        <end position="132"/>
    </location>
</feature>
<dbReference type="OrthoDB" id="3534592at2759"/>
<evidence type="ECO:0000313" key="2">
    <source>
        <dbReference type="EMBL" id="THV52539.1"/>
    </source>
</evidence>
<gene>
    <name evidence="2" type="ORF">BGAL_0076g00240</name>
</gene>
<organism evidence="2 3">
    <name type="scientific">Botrytis galanthina</name>
    <dbReference type="NCBI Taxonomy" id="278940"/>
    <lineage>
        <taxon>Eukaryota</taxon>
        <taxon>Fungi</taxon>
        <taxon>Dikarya</taxon>
        <taxon>Ascomycota</taxon>
        <taxon>Pezizomycotina</taxon>
        <taxon>Leotiomycetes</taxon>
        <taxon>Helotiales</taxon>
        <taxon>Sclerotiniaceae</taxon>
        <taxon>Botrytis</taxon>
    </lineage>
</organism>
<sequence>MASKMTLRDLFNTSKSASSAKKTPRAQRLSRFNEHIDADTDQNAEYRLYFIEKMEREEMVEDAFDQYKKKCPRQWNKLRWEASYKAKNEQYHEPSEDDADSVHIEWSEEASKGTSENKFRGPRRPLSPVKKIRQDKVAKGVAVAKKALCFGSLTSGE</sequence>
<evidence type="ECO:0000313" key="3">
    <source>
        <dbReference type="Proteomes" id="UP000308671"/>
    </source>
</evidence>
<dbReference type="EMBL" id="PQXL01000076">
    <property type="protein sequence ID" value="THV52539.1"/>
    <property type="molecule type" value="Genomic_DNA"/>
</dbReference>
<proteinExistence type="predicted"/>
<reference evidence="2 3" key="1">
    <citation type="submission" date="2017-12" db="EMBL/GenBank/DDBJ databases">
        <title>Comparative genomics of Botrytis spp.</title>
        <authorList>
            <person name="Valero-Jimenez C.A."/>
            <person name="Tapia P."/>
            <person name="Veloso J."/>
            <person name="Silva-Moreno E."/>
            <person name="Staats M."/>
            <person name="Valdes J.H."/>
            <person name="Van Kan J.A.L."/>
        </authorList>
    </citation>
    <scope>NUCLEOTIDE SEQUENCE [LARGE SCALE GENOMIC DNA]</scope>
    <source>
        <strain evidence="2 3">MUCL435</strain>
    </source>
</reference>
<name>A0A4S8RDM2_9HELO</name>
<keyword evidence="3" id="KW-1185">Reference proteome</keyword>
<protein>
    <submittedName>
        <fullName evidence="2">Uncharacterized protein</fullName>
    </submittedName>
</protein>
<dbReference type="AlphaFoldDB" id="A0A4S8RDM2"/>
<accession>A0A4S8RDM2</accession>
<feature type="region of interest" description="Disordered" evidence="1">
    <location>
        <begin position="1"/>
        <end position="36"/>
    </location>
</feature>
<comment type="caution">
    <text evidence="2">The sequence shown here is derived from an EMBL/GenBank/DDBJ whole genome shotgun (WGS) entry which is preliminary data.</text>
</comment>